<name>W9QYW0_9ROSA</name>
<dbReference type="EMBL" id="KE343883">
    <property type="protein sequence ID" value="EXB44859.1"/>
    <property type="molecule type" value="Genomic_DNA"/>
</dbReference>
<dbReference type="AlphaFoldDB" id="W9QYW0"/>
<evidence type="ECO:0000313" key="1">
    <source>
        <dbReference type="EMBL" id="EXB44859.1"/>
    </source>
</evidence>
<gene>
    <name evidence="1" type="ORF">L484_026441</name>
</gene>
<evidence type="ECO:0000313" key="2">
    <source>
        <dbReference type="Proteomes" id="UP000030645"/>
    </source>
</evidence>
<accession>W9QYW0</accession>
<protein>
    <submittedName>
        <fullName evidence="1">Uncharacterized protein</fullName>
    </submittedName>
</protein>
<organism evidence="1 2">
    <name type="scientific">Morus notabilis</name>
    <dbReference type="NCBI Taxonomy" id="981085"/>
    <lineage>
        <taxon>Eukaryota</taxon>
        <taxon>Viridiplantae</taxon>
        <taxon>Streptophyta</taxon>
        <taxon>Embryophyta</taxon>
        <taxon>Tracheophyta</taxon>
        <taxon>Spermatophyta</taxon>
        <taxon>Magnoliopsida</taxon>
        <taxon>eudicotyledons</taxon>
        <taxon>Gunneridae</taxon>
        <taxon>Pentapetalae</taxon>
        <taxon>rosids</taxon>
        <taxon>fabids</taxon>
        <taxon>Rosales</taxon>
        <taxon>Moraceae</taxon>
        <taxon>Moreae</taxon>
        <taxon>Morus</taxon>
    </lineage>
</organism>
<proteinExistence type="predicted"/>
<dbReference type="Proteomes" id="UP000030645">
    <property type="component" value="Unassembled WGS sequence"/>
</dbReference>
<keyword evidence="2" id="KW-1185">Reference proteome</keyword>
<reference evidence="2" key="1">
    <citation type="submission" date="2013-01" db="EMBL/GenBank/DDBJ databases">
        <title>Draft Genome Sequence of a Mulberry Tree, Morus notabilis C.K. Schneid.</title>
        <authorList>
            <person name="He N."/>
            <person name="Zhao S."/>
        </authorList>
    </citation>
    <scope>NUCLEOTIDE SEQUENCE</scope>
</reference>
<sequence>MTTNSISLIRVRNDDSTIFLFDWFYNALASLGQWQKEAKITWVRNLSGGAFSGIYTVEVQRGKLG</sequence>